<name>A0A0M2HRS7_9MICO</name>
<evidence type="ECO:0000313" key="2">
    <source>
        <dbReference type="Proteomes" id="UP000033900"/>
    </source>
</evidence>
<gene>
    <name evidence="1" type="ORF">RS84_01972</name>
</gene>
<comment type="caution">
    <text evidence="1">The sequence shown here is derived from an EMBL/GenBank/DDBJ whole genome shotgun (WGS) entry which is preliminary data.</text>
</comment>
<proteinExistence type="predicted"/>
<dbReference type="STRING" id="273678.RS84_01972"/>
<dbReference type="Pfam" id="PF14100">
    <property type="entry name" value="DUF6807"/>
    <property type="match status" value="1"/>
</dbReference>
<dbReference type="OrthoDB" id="9812981at2"/>
<dbReference type="Proteomes" id="UP000033900">
    <property type="component" value="Unassembled WGS sequence"/>
</dbReference>
<sequence length="278" mass="29407">MTIDLLSTDAVSIRYHDGGELDLPRSPRPYLTASVGGIELTAVEPADHLHHLGVSVAIPDVNGVTFWGGRTFVRGAGSTMLPNHGQQVVRSRELGDGHLVERLAWTGPDGELLLDEQRSIAVRERGDGIELLWSTDLLAANGPVSFGSPQTNGRDDAFYGGIFWRAPFPTARVRCADGEGVDAAHGSSSPWLAVDGSGASLVATTRNSDMPWFVRAEGYVGFGPAVAVTGRREMAAGESLRLDLAVAILDRPSSDPAAIARRLGAHAVPARAADDVRA</sequence>
<reference evidence="1 2" key="1">
    <citation type="submission" date="2015-02" db="EMBL/GenBank/DDBJ databases">
        <title>Draft genome sequences of ten Microbacterium spp. with emphasis on heavy metal contaminated environments.</title>
        <authorList>
            <person name="Corretto E."/>
        </authorList>
    </citation>
    <scope>NUCLEOTIDE SEQUENCE [LARGE SCALE GENOMIC DNA]</scope>
    <source>
        <strain evidence="1 2">SA35</strain>
    </source>
</reference>
<organism evidence="1 2">
    <name type="scientific">Microbacterium hydrocarbonoxydans</name>
    <dbReference type="NCBI Taxonomy" id="273678"/>
    <lineage>
        <taxon>Bacteria</taxon>
        <taxon>Bacillati</taxon>
        <taxon>Actinomycetota</taxon>
        <taxon>Actinomycetes</taxon>
        <taxon>Micrococcales</taxon>
        <taxon>Microbacteriaceae</taxon>
        <taxon>Microbacterium</taxon>
    </lineage>
</organism>
<accession>A0A0M2HRS7</accession>
<evidence type="ECO:0008006" key="3">
    <source>
        <dbReference type="Google" id="ProtNLM"/>
    </source>
</evidence>
<protein>
    <recommendedName>
        <fullName evidence="3">Methane oxygenase PmoA</fullName>
    </recommendedName>
</protein>
<keyword evidence="2" id="KW-1185">Reference proteome</keyword>
<dbReference type="AlphaFoldDB" id="A0A0M2HRS7"/>
<dbReference type="EMBL" id="JYJB01000009">
    <property type="protein sequence ID" value="KJL47183.1"/>
    <property type="molecule type" value="Genomic_DNA"/>
</dbReference>
<dbReference type="RefSeq" id="WP_045257610.1">
    <property type="nucleotide sequence ID" value="NZ_JYJB01000009.1"/>
</dbReference>
<evidence type="ECO:0000313" key="1">
    <source>
        <dbReference type="EMBL" id="KJL47183.1"/>
    </source>
</evidence>
<dbReference type="PATRIC" id="fig|273678.4.peg.1972"/>
<dbReference type="InterPro" id="IPR029475">
    <property type="entry name" value="DUF6807"/>
</dbReference>